<protein>
    <submittedName>
        <fullName evidence="1">Uncharacterized protein</fullName>
    </submittedName>
</protein>
<dbReference type="AlphaFoldDB" id="A0A168KSF1"/>
<evidence type="ECO:0000313" key="1">
    <source>
        <dbReference type="EMBL" id="SAL95317.1"/>
    </source>
</evidence>
<accession>A0A168KSF1</accession>
<dbReference type="STRING" id="4829.A0A168KSF1"/>
<sequence>MLFKVEVIVDLKDTCTYFFSSCIDSTTTLVLATLIDKRAPPFPQSANLPAHLGNYTHSHENVEKPTYTCVLLGDCDVCTSLEKKTAPYCLEYGNKEPVHCEWDDPNWMTNKNDTSYDHDDDMISLPTYRACPYVKRIEKWRLISSDVGLFFIGYQRCYGGIISPRLHLEAAQAGKGQVPANGRADWNSLRIDQHATLFRVPLVTLPS</sequence>
<dbReference type="Proteomes" id="UP000078561">
    <property type="component" value="Unassembled WGS sequence"/>
</dbReference>
<evidence type="ECO:0000313" key="2">
    <source>
        <dbReference type="Proteomes" id="UP000078561"/>
    </source>
</evidence>
<dbReference type="OrthoDB" id="2245086at2759"/>
<name>A0A168KSF1_ABSGL</name>
<dbReference type="InParanoid" id="A0A168KSF1"/>
<dbReference type="EMBL" id="LT550270">
    <property type="protein sequence ID" value="SAL95317.1"/>
    <property type="molecule type" value="Genomic_DNA"/>
</dbReference>
<keyword evidence="2" id="KW-1185">Reference proteome</keyword>
<reference evidence="1" key="1">
    <citation type="submission" date="2016-04" db="EMBL/GenBank/DDBJ databases">
        <authorList>
            <person name="Evans L.H."/>
            <person name="Alamgir A."/>
            <person name="Owens N."/>
            <person name="Weber N.D."/>
            <person name="Virtaneva K."/>
            <person name="Barbian K."/>
            <person name="Babar A."/>
            <person name="Rosenke K."/>
        </authorList>
    </citation>
    <scope>NUCLEOTIDE SEQUENCE [LARGE SCALE GENOMIC DNA]</scope>
    <source>
        <strain evidence="1">CBS 101.48</strain>
    </source>
</reference>
<gene>
    <name evidence="1" type="primary">ABSGL_00635.1 scaffold 832</name>
</gene>
<proteinExistence type="predicted"/>
<organism evidence="1">
    <name type="scientific">Absidia glauca</name>
    <name type="common">Pin mould</name>
    <dbReference type="NCBI Taxonomy" id="4829"/>
    <lineage>
        <taxon>Eukaryota</taxon>
        <taxon>Fungi</taxon>
        <taxon>Fungi incertae sedis</taxon>
        <taxon>Mucoromycota</taxon>
        <taxon>Mucoromycotina</taxon>
        <taxon>Mucoromycetes</taxon>
        <taxon>Mucorales</taxon>
        <taxon>Cunninghamellaceae</taxon>
        <taxon>Absidia</taxon>
    </lineage>
</organism>